<proteinExistence type="predicted"/>
<protein>
    <submittedName>
        <fullName evidence="2">Uncharacterized protein</fullName>
    </submittedName>
</protein>
<reference evidence="2 3" key="1">
    <citation type="journal article" date="2015" name="Genome Biol. Evol.">
        <title>Phylogenomic analyses indicate that early fungi evolved digesting cell walls of algal ancestors of land plants.</title>
        <authorList>
            <person name="Chang Y."/>
            <person name="Wang S."/>
            <person name="Sekimoto S."/>
            <person name="Aerts A.L."/>
            <person name="Choi C."/>
            <person name="Clum A."/>
            <person name="LaButti K.M."/>
            <person name="Lindquist E.A."/>
            <person name="Yee Ngan C."/>
            <person name="Ohm R.A."/>
            <person name="Salamov A.A."/>
            <person name="Grigoriev I.V."/>
            <person name="Spatafora J.W."/>
            <person name="Berbee M.L."/>
        </authorList>
    </citation>
    <scope>NUCLEOTIDE SEQUENCE [LARGE SCALE GENOMIC DNA]</scope>
    <source>
        <strain evidence="2 3">JEL478</strain>
    </source>
</reference>
<evidence type="ECO:0000313" key="3">
    <source>
        <dbReference type="Proteomes" id="UP000070544"/>
    </source>
</evidence>
<dbReference type="Proteomes" id="UP000070544">
    <property type="component" value="Unassembled WGS sequence"/>
</dbReference>
<keyword evidence="1" id="KW-0472">Membrane</keyword>
<name>A0A139AT31_GONPJ</name>
<evidence type="ECO:0000313" key="2">
    <source>
        <dbReference type="EMBL" id="KXS19655.1"/>
    </source>
</evidence>
<gene>
    <name evidence="2" type="ORF">M427DRAFT_426845</name>
</gene>
<dbReference type="EMBL" id="KQ965737">
    <property type="protein sequence ID" value="KXS19655.1"/>
    <property type="molecule type" value="Genomic_DNA"/>
</dbReference>
<keyword evidence="1" id="KW-1133">Transmembrane helix</keyword>
<keyword evidence="3" id="KW-1185">Reference proteome</keyword>
<sequence>MLTADTTYRCRLHGGRSHVHQRVCIRFVSHAPLTLFNCRDDLVMDRPNQPNRTKFLEMDVLMGTLWISRTTKENLRNGNDDSRHKFNIHLQTRRTNQNAKNSTMPIWATSTQPVTKSTLVTSILNATTSTRLITSTLPTKRVTMQPPYTLPLCRDSPTVPKRHSFNPHHTQWRYLCANIVYPAIAQDLWWTFPFPIRNLLRARVLLLNALVTALASISVISSNATCGVKKLKLRYITLALWQDLYSGSLMCTA</sequence>
<dbReference type="AlphaFoldDB" id="A0A139AT31"/>
<evidence type="ECO:0000256" key="1">
    <source>
        <dbReference type="SAM" id="Phobius"/>
    </source>
</evidence>
<organism evidence="2 3">
    <name type="scientific">Gonapodya prolifera (strain JEL478)</name>
    <name type="common">Monoblepharis prolifera</name>
    <dbReference type="NCBI Taxonomy" id="1344416"/>
    <lineage>
        <taxon>Eukaryota</taxon>
        <taxon>Fungi</taxon>
        <taxon>Fungi incertae sedis</taxon>
        <taxon>Chytridiomycota</taxon>
        <taxon>Chytridiomycota incertae sedis</taxon>
        <taxon>Monoblepharidomycetes</taxon>
        <taxon>Monoblepharidales</taxon>
        <taxon>Gonapodyaceae</taxon>
        <taxon>Gonapodya</taxon>
    </lineage>
</organism>
<keyword evidence="1" id="KW-0812">Transmembrane</keyword>
<accession>A0A139AT31</accession>
<feature type="transmembrane region" description="Helical" evidence="1">
    <location>
        <begin position="204"/>
        <end position="226"/>
    </location>
</feature>